<accession>A0A4R3IAZ8</accession>
<reference evidence="1 2" key="1">
    <citation type="submission" date="2019-03" db="EMBL/GenBank/DDBJ databases">
        <title>Genomic Encyclopedia of Archaeal and Bacterial Type Strains, Phase II (KMG-II): from individual species to whole genera.</title>
        <authorList>
            <person name="Goeker M."/>
        </authorList>
    </citation>
    <scope>NUCLEOTIDE SEQUENCE [LARGE SCALE GENOMIC DNA]</scope>
    <source>
        <strain evidence="1 2">DSM 15388</strain>
    </source>
</reference>
<proteinExistence type="predicted"/>
<evidence type="ECO:0000313" key="1">
    <source>
        <dbReference type="EMBL" id="TCS43154.1"/>
    </source>
</evidence>
<keyword evidence="2" id="KW-1185">Reference proteome</keyword>
<organism evidence="1 2">
    <name type="scientific">Reinekea marinisedimentorum</name>
    <dbReference type="NCBI Taxonomy" id="230495"/>
    <lineage>
        <taxon>Bacteria</taxon>
        <taxon>Pseudomonadati</taxon>
        <taxon>Pseudomonadota</taxon>
        <taxon>Gammaproteobacteria</taxon>
        <taxon>Oceanospirillales</taxon>
        <taxon>Saccharospirillaceae</taxon>
        <taxon>Reinekea</taxon>
    </lineage>
</organism>
<dbReference type="EMBL" id="SLZR01000002">
    <property type="protein sequence ID" value="TCS43154.1"/>
    <property type="molecule type" value="Genomic_DNA"/>
</dbReference>
<protein>
    <submittedName>
        <fullName evidence="1">Uncharacterized protein</fullName>
    </submittedName>
</protein>
<name>A0A4R3IAZ8_9GAMM</name>
<dbReference type="RefSeq" id="WP_243645761.1">
    <property type="nucleotide sequence ID" value="NZ_SLZR01000002.1"/>
</dbReference>
<evidence type="ECO:0000313" key="2">
    <source>
        <dbReference type="Proteomes" id="UP000295793"/>
    </source>
</evidence>
<comment type="caution">
    <text evidence="1">The sequence shown here is derived from an EMBL/GenBank/DDBJ whole genome shotgun (WGS) entry which is preliminary data.</text>
</comment>
<sequence>MIGEQSLELLSDRASAAHAQIQSDFKDINPIIGVNRGMRTAGIPADAMTIDCLVTDRRILLVLHDGLPDAVRLQYTLRNEDPSDEFKVIPLTEVTESALYGWMKDYFSR</sequence>
<gene>
    <name evidence="1" type="ORF">BCF53_102180</name>
</gene>
<dbReference type="AlphaFoldDB" id="A0A4R3IAZ8"/>
<dbReference type="Proteomes" id="UP000295793">
    <property type="component" value="Unassembled WGS sequence"/>
</dbReference>